<organism evidence="1 2">
    <name type="scientific">Bradyrhizobium erythrophlei</name>
    <dbReference type="NCBI Taxonomy" id="1437360"/>
    <lineage>
        <taxon>Bacteria</taxon>
        <taxon>Pseudomonadati</taxon>
        <taxon>Pseudomonadota</taxon>
        <taxon>Alphaproteobacteria</taxon>
        <taxon>Hyphomicrobiales</taxon>
        <taxon>Nitrobacteraceae</taxon>
        <taxon>Bradyrhizobium</taxon>
    </lineage>
</organism>
<dbReference type="AlphaFoldDB" id="A0A1M5M8K4"/>
<proteinExistence type="predicted"/>
<protein>
    <submittedName>
        <fullName evidence="1">Uncharacterized protein</fullName>
    </submittedName>
</protein>
<dbReference type="RefSeq" id="WP_079567335.1">
    <property type="nucleotide sequence ID" value="NZ_LT670818.1"/>
</dbReference>
<sequence>MSITTLPNDDKARLARVGLTGPDAPLPLSDACEIYFSGRISVATLKAEQKRGNLEIYKIGRQYFTSFNQIKVMMEKCRLPSESRRANAHERLTEEAKARVALASALLTAKKLRAARRKKVE</sequence>
<evidence type="ECO:0000313" key="2">
    <source>
        <dbReference type="Proteomes" id="UP000190675"/>
    </source>
</evidence>
<dbReference type="EMBL" id="LT670818">
    <property type="protein sequence ID" value="SHG73143.1"/>
    <property type="molecule type" value="Genomic_DNA"/>
</dbReference>
<dbReference type="OrthoDB" id="8236974at2"/>
<gene>
    <name evidence="1" type="ORF">SAMN05444169_3863</name>
</gene>
<evidence type="ECO:0000313" key="1">
    <source>
        <dbReference type="EMBL" id="SHG73143.1"/>
    </source>
</evidence>
<accession>A0A1M5M8K4</accession>
<reference evidence="1 2" key="1">
    <citation type="submission" date="2016-11" db="EMBL/GenBank/DDBJ databases">
        <authorList>
            <person name="Jaros S."/>
            <person name="Januszkiewicz K."/>
            <person name="Wedrychowicz H."/>
        </authorList>
    </citation>
    <scope>NUCLEOTIDE SEQUENCE [LARGE SCALE GENOMIC DNA]</scope>
    <source>
        <strain evidence="1 2">GAS242</strain>
    </source>
</reference>
<name>A0A1M5M8K4_9BRAD</name>
<dbReference type="Proteomes" id="UP000190675">
    <property type="component" value="Chromosome I"/>
</dbReference>